<protein>
    <submittedName>
        <fullName evidence="1">Uncharacterized protein</fullName>
    </submittedName>
</protein>
<proteinExistence type="predicted"/>
<evidence type="ECO:0000313" key="2">
    <source>
        <dbReference type="Proteomes" id="UP000515908"/>
    </source>
</evidence>
<dbReference type="OrthoDB" id="244263at2759"/>
<dbReference type="VEuPathDB" id="TriTrypDB:ADEAN_000405500"/>
<name>A0A7G2CCZ7_9TRYP</name>
<dbReference type="EMBL" id="LR877151">
    <property type="protein sequence ID" value="CAD2216593.1"/>
    <property type="molecule type" value="Genomic_DNA"/>
</dbReference>
<dbReference type="AlphaFoldDB" id="A0A7G2CCZ7"/>
<gene>
    <name evidence="1" type="ORF">ADEAN_000405500</name>
</gene>
<organism evidence="1 2">
    <name type="scientific">Angomonas deanei</name>
    <dbReference type="NCBI Taxonomy" id="59799"/>
    <lineage>
        <taxon>Eukaryota</taxon>
        <taxon>Discoba</taxon>
        <taxon>Euglenozoa</taxon>
        <taxon>Kinetoplastea</taxon>
        <taxon>Metakinetoplastina</taxon>
        <taxon>Trypanosomatida</taxon>
        <taxon>Trypanosomatidae</taxon>
        <taxon>Strigomonadinae</taxon>
        <taxon>Angomonas</taxon>
    </lineage>
</organism>
<sequence>MDQLALTVTSAVNAIEEFRLPEIPYNRMVRGLVIGVPVAVLLHETADYWLHPEARENKVNVLHKLPVVGNIINFFVRSWRDQPESKKAHLMTVRNICFMMFLIILYNDEVANGPIEPTQYVENRILSSAAHNTLNNEIYKNRKAIFKAADAVIGEEEMNVVGVEQQRDAVLRRRYLKKH</sequence>
<accession>A0A7G2CCZ7</accession>
<dbReference type="Proteomes" id="UP000515908">
    <property type="component" value="Chromosome 07"/>
</dbReference>
<evidence type="ECO:0000313" key="1">
    <source>
        <dbReference type="EMBL" id="CAD2216593.1"/>
    </source>
</evidence>
<keyword evidence="2" id="KW-1185">Reference proteome</keyword>
<reference evidence="1 2" key="1">
    <citation type="submission" date="2020-08" db="EMBL/GenBank/DDBJ databases">
        <authorList>
            <person name="Newling K."/>
            <person name="Davey J."/>
            <person name="Forrester S."/>
        </authorList>
    </citation>
    <scope>NUCLEOTIDE SEQUENCE [LARGE SCALE GENOMIC DNA]</scope>
    <source>
        <strain evidence="2">Crithidia deanei Carvalho (ATCC PRA-265)</strain>
    </source>
</reference>